<dbReference type="GO" id="GO:0055085">
    <property type="term" value="P:transmembrane transport"/>
    <property type="evidence" value="ECO:0007669"/>
    <property type="project" value="InterPro"/>
</dbReference>
<evidence type="ECO:0008006" key="3">
    <source>
        <dbReference type="Google" id="ProtNLM"/>
    </source>
</evidence>
<organism evidence="2">
    <name type="scientific">marine sediment metagenome</name>
    <dbReference type="NCBI Taxonomy" id="412755"/>
    <lineage>
        <taxon>unclassified sequences</taxon>
        <taxon>metagenomes</taxon>
        <taxon>ecological metagenomes</taxon>
    </lineage>
</organism>
<dbReference type="InterPro" id="IPR038404">
    <property type="entry name" value="TRAP_DctP_sf"/>
</dbReference>
<evidence type="ECO:0000256" key="1">
    <source>
        <dbReference type="ARBA" id="ARBA00022729"/>
    </source>
</evidence>
<gene>
    <name evidence="2" type="ORF">S12H4_10951</name>
</gene>
<sequence>MDYLYPAFAENVEKMSGGRVTIEVYASGEVAAAGAEFDAVQAGMLDIAMCWPSYHAGSVPAAELEASVCGGLSDTMEVEVLFWKKGWAKILREAYAPFGLEYLGPSLCYGGYYLVTRDP</sequence>
<dbReference type="Gene3D" id="3.40.190.170">
    <property type="entry name" value="Bacterial extracellular solute-binding protein, family 7"/>
    <property type="match status" value="1"/>
</dbReference>
<name>X1SG37_9ZZZZ</name>
<dbReference type="Pfam" id="PF03480">
    <property type="entry name" value="DctP"/>
    <property type="match status" value="1"/>
</dbReference>
<dbReference type="EMBL" id="BARW01004805">
    <property type="protein sequence ID" value="GAI66744.1"/>
    <property type="molecule type" value="Genomic_DNA"/>
</dbReference>
<keyword evidence="1" id="KW-0732">Signal</keyword>
<feature type="non-terminal residue" evidence="2">
    <location>
        <position position="119"/>
    </location>
</feature>
<reference evidence="2" key="1">
    <citation type="journal article" date="2014" name="Front. Microbiol.">
        <title>High frequency of phylogenetically diverse reductive dehalogenase-homologous genes in deep subseafloor sedimentary metagenomes.</title>
        <authorList>
            <person name="Kawai M."/>
            <person name="Futagami T."/>
            <person name="Toyoda A."/>
            <person name="Takaki Y."/>
            <person name="Nishi S."/>
            <person name="Hori S."/>
            <person name="Arai W."/>
            <person name="Tsubouchi T."/>
            <person name="Morono Y."/>
            <person name="Uchiyama I."/>
            <person name="Ito T."/>
            <person name="Fujiyama A."/>
            <person name="Inagaki F."/>
            <person name="Takami H."/>
        </authorList>
    </citation>
    <scope>NUCLEOTIDE SEQUENCE</scope>
    <source>
        <strain evidence="2">Expedition CK06-06</strain>
    </source>
</reference>
<evidence type="ECO:0000313" key="2">
    <source>
        <dbReference type="EMBL" id="GAI66744.1"/>
    </source>
</evidence>
<dbReference type="InterPro" id="IPR018389">
    <property type="entry name" value="DctP_fam"/>
</dbReference>
<dbReference type="AlphaFoldDB" id="X1SG37"/>
<proteinExistence type="predicted"/>
<accession>X1SG37</accession>
<protein>
    <recommendedName>
        <fullName evidence="3">PBP domain-containing protein</fullName>
    </recommendedName>
</protein>
<comment type="caution">
    <text evidence="2">The sequence shown here is derived from an EMBL/GenBank/DDBJ whole genome shotgun (WGS) entry which is preliminary data.</text>
</comment>